<evidence type="ECO:0000256" key="4">
    <source>
        <dbReference type="ARBA" id="ARBA00022679"/>
    </source>
</evidence>
<protein>
    <recommendedName>
        <fullName evidence="2">glutamine--fructose-6-phosphate transaminase (isomerizing)</fullName>
        <ecNumber evidence="2">2.6.1.16</ecNumber>
    </recommendedName>
</protein>
<evidence type="ECO:0000259" key="6">
    <source>
        <dbReference type="PROSITE" id="PS51278"/>
    </source>
</evidence>
<dbReference type="Pfam" id="PF13522">
    <property type="entry name" value="GATase_6"/>
    <property type="match status" value="1"/>
</dbReference>
<accession>A0ABT7ALL9</accession>
<evidence type="ECO:0000256" key="1">
    <source>
        <dbReference type="ARBA" id="ARBA00001031"/>
    </source>
</evidence>
<feature type="domain" description="Glutamine amidotransferase type-2" evidence="6">
    <location>
        <begin position="2"/>
        <end position="252"/>
    </location>
</feature>
<dbReference type="CDD" id="cd00352">
    <property type="entry name" value="Gn_AT_II"/>
    <property type="match status" value="1"/>
</dbReference>
<gene>
    <name evidence="7" type="ORF">QNA08_18865</name>
</gene>
<evidence type="ECO:0000256" key="2">
    <source>
        <dbReference type="ARBA" id="ARBA00012916"/>
    </source>
</evidence>
<evidence type="ECO:0000256" key="3">
    <source>
        <dbReference type="ARBA" id="ARBA00022576"/>
    </source>
</evidence>
<keyword evidence="8" id="KW-1185">Reference proteome</keyword>
<organism evidence="7 8">
    <name type="scientific">Chelatococcus albus</name>
    <dbReference type="NCBI Taxonomy" id="3047466"/>
    <lineage>
        <taxon>Bacteria</taxon>
        <taxon>Pseudomonadati</taxon>
        <taxon>Pseudomonadota</taxon>
        <taxon>Alphaproteobacteria</taxon>
        <taxon>Hyphomicrobiales</taxon>
        <taxon>Chelatococcaceae</taxon>
        <taxon>Chelatococcus</taxon>
    </lineage>
</organism>
<dbReference type="PROSITE" id="PS51278">
    <property type="entry name" value="GATASE_TYPE_2"/>
    <property type="match status" value="1"/>
</dbReference>
<dbReference type="InterPro" id="IPR014729">
    <property type="entry name" value="Rossmann-like_a/b/a_fold"/>
</dbReference>
<dbReference type="SUPFAM" id="SSF52402">
    <property type="entry name" value="Adenine nucleotide alpha hydrolases-like"/>
    <property type="match status" value="1"/>
</dbReference>
<dbReference type="SUPFAM" id="SSF56235">
    <property type="entry name" value="N-terminal nucleophile aminohydrolases (Ntn hydrolases)"/>
    <property type="match status" value="1"/>
</dbReference>
<evidence type="ECO:0000313" key="8">
    <source>
        <dbReference type="Proteomes" id="UP001321492"/>
    </source>
</evidence>
<dbReference type="Proteomes" id="UP001321492">
    <property type="component" value="Unassembled WGS sequence"/>
</dbReference>
<dbReference type="PANTHER" id="PTHR10937">
    <property type="entry name" value="GLUCOSAMINE--FRUCTOSE-6-PHOSPHATE AMINOTRANSFERASE, ISOMERIZING"/>
    <property type="match status" value="1"/>
</dbReference>
<sequence>MCGIFGLAVARDHAMEERDWSASLAKLFKLSEKRGKEAAGIAIALRDEILIHKDSVSASAMMTTSNYTSLVRRASQWFGRSDLQASALAAVGHSRLVTNGFQGIEANNQPVSRDGAVVVHNGIVVNVADLWAREAAHGLAPRADVDTEIIAALIQKHRRHGQDIRGALRAVFADIYGEASIAMLMADLDSLILATNTGSLYLCRAASGTGLFFASERAICAQLMSGPDAIPGFVGGEIIHLKPGQGAVVSLGTLELDIFAVEPRGEVGPAAVNGLCTPAIEPMLNTQRRIEEKSTRLREAIRGLRRCSRCLLPETMPFIAYDAEGTCNYCHSYKPWVRRPEADLEAELAKYRSRDGSPDCVVAFSGGRDSSYGLHLLKTKYGMTPLCFSYDWGMVTDLARRNQARMCGKLGVEHIWISADIKRKRANIRANVLAWLKKPDLGIIPLFMAGDKQFFWHASETIKATGIGLSVFCTNRLEKTDFKTGFLGIAPTDEEMRNRPSSLKLKSKLDLVWGYGSRFLANPRYLNRSIPDTLFAAFSYYGLNQTHLFMFDYVEWDEAEINRVLIDEYDWECAADSPSTWRIGDGTAPFYNYIYYTVAGFTEFDTFRSNQIREGMISRERALEDLELVNEPRWKAIREYTGLLNIDFDETVRAIECIPKLYMR</sequence>
<name>A0ABT7ALL9_9HYPH</name>
<keyword evidence="3" id="KW-0032">Aminotransferase</keyword>
<dbReference type="InterPro" id="IPR017932">
    <property type="entry name" value="GATase_2_dom"/>
</dbReference>
<dbReference type="EC" id="2.6.1.16" evidence="2"/>
<keyword evidence="5" id="KW-0315">Glutamine amidotransferase</keyword>
<comment type="catalytic activity">
    <reaction evidence="1">
        <text>D-fructose 6-phosphate + L-glutamine = D-glucosamine 6-phosphate + L-glutamate</text>
        <dbReference type="Rhea" id="RHEA:13237"/>
        <dbReference type="ChEBI" id="CHEBI:29985"/>
        <dbReference type="ChEBI" id="CHEBI:58359"/>
        <dbReference type="ChEBI" id="CHEBI:58725"/>
        <dbReference type="ChEBI" id="CHEBI:61527"/>
        <dbReference type="EC" id="2.6.1.16"/>
    </reaction>
</comment>
<evidence type="ECO:0000256" key="5">
    <source>
        <dbReference type="ARBA" id="ARBA00022962"/>
    </source>
</evidence>
<keyword evidence="4" id="KW-0808">Transferase</keyword>
<evidence type="ECO:0000313" key="7">
    <source>
        <dbReference type="EMBL" id="MDJ1160278.1"/>
    </source>
</evidence>
<reference evidence="7 8" key="1">
    <citation type="submission" date="2023-05" db="EMBL/GenBank/DDBJ databases">
        <title>Chelatococcus sp. nov., a moderately thermophilic bacterium isolated from hot spring microbial mat.</title>
        <authorList>
            <person name="Hu C.-J."/>
            <person name="Li W.-J."/>
        </authorList>
    </citation>
    <scope>NUCLEOTIDE SEQUENCE [LARGE SCALE GENOMIC DNA]</scope>
    <source>
        <strain evidence="7 8">SYSU G07232</strain>
    </source>
</reference>
<proteinExistence type="predicted"/>
<dbReference type="EMBL" id="JASJEV010000027">
    <property type="protein sequence ID" value="MDJ1160278.1"/>
    <property type="molecule type" value="Genomic_DNA"/>
</dbReference>
<dbReference type="RefSeq" id="WP_283742276.1">
    <property type="nucleotide sequence ID" value="NZ_JASJEV010000027.1"/>
</dbReference>
<comment type="caution">
    <text evidence="7">The sequence shown here is derived from an EMBL/GenBank/DDBJ whole genome shotgun (WGS) entry which is preliminary data.</text>
</comment>
<dbReference type="InterPro" id="IPR029055">
    <property type="entry name" value="Ntn_hydrolases_N"/>
</dbReference>
<dbReference type="Gene3D" id="3.60.20.10">
    <property type="entry name" value="Glutamine Phosphoribosylpyrophosphate, subunit 1, domain 1"/>
    <property type="match status" value="1"/>
</dbReference>
<dbReference type="Gene3D" id="3.40.50.620">
    <property type="entry name" value="HUPs"/>
    <property type="match status" value="1"/>
</dbReference>